<dbReference type="Gene3D" id="3.40.50.880">
    <property type="match status" value="1"/>
</dbReference>
<dbReference type="SUPFAM" id="SSF52317">
    <property type="entry name" value="Class I glutamine amidotransferase-like"/>
    <property type="match status" value="1"/>
</dbReference>
<evidence type="ECO:0000313" key="2">
    <source>
        <dbReference type="Proteomes" id="UP000070163"/>
    </source>
</evidence>
<accession>A0A133U5W5</accession>
<organism evidence="1 2">
    <name type="scientific">candidate division MSBL1 archaeon SCGC-AAA259A05</name>
    <dbReference type="NCBI Taxonomy" id="1698259"/>
    <lineage>
        <taxon>Archaea</taxon>
        <taxon>Methanobacteriati</taxon>
        <taxon>Methanobacteriota</taxon>
        <taxon>candidate division MSBL1</taxon>
    </lineage>
</organism>
<sequence length="253" mass="28013">ERGGGLLVTGQTGFFNQNGGLQEVSRLNDIVGFDKTEEVRIPESFDSYMKIKSDHPVTKGIPKGEMIPSYGVYQSVQPKDDANTLARLVKESPAHYAPLGKETEIPALLSHDLLAGGGRVVYIPTSFGEQYLQFGVEDHKNIIANSVRWIGGKSPVRVENCPETMELTTYRQGKDKIIVHLVKSIRNEKIRPIPKTPRVSNITLKVDKGKVDQEEGKIIFPTTRDLSKDTEGNYLVFDLPKVKEHTIISIGGG</sequence>
<dbReference type="InterPro" id="IPR029062">
    <property type="entry name" value="Class_I_gatase-like"/>
</dbReference>
<protein>
    <submittedName>
        <fullName evidence="1">Uncharacterized protein</fullName>
    </submittedName>
</protein>
<dbReference type="AlphaFoldDB" id="A0A133U5W5"/>
<proteinExistence type="predicted"/>
<feature type="non-terminal residue" evidence="1">
    <location>
        <position position="1"/>
    </location>
</feature>
<gene>
    <name evidence="1" type="ORF">AKJ57_05155</name>
</gene>
<name>A0A133U5W5_9EURY</name>
<evidence type="ECO:0000313" key="1">
    <source>
        <dbReference type="EMBL" id="KXA89583.1"/>
    </source>
</evidence>
<dbReference type="Proteomes" id="UP000070163">
    <property type="component" value="Unassembled WGS sequence"/>
</dbReference>
<reference evidence="1 2" key="1">
    <citation type="journal article" date="2016" name="Sci. Rep.">
        <title>Metabolic traits of an uncultured archaeal lineage -MSBL1- from brine pools of the Red Sea.</title>
        <authorList>
            <person name="Mwirichia R."/>
            <person name="Alam I."/>
            <person name="Rashid M."/>
            <person name="Vinu M."/>
            <person name="Ba-Alawi W."/>
            <person name="Anthony Kamau A."/>
            <person name="Kamanda Ngugi D."/>
            <person name="Goker M."/>
            <person name="Klenk H.P."/>
            <person name="Bajic V."/>
            <person name="Stingl U."/>
        </authorList>
    </citation>
    <scope>NUCLEOTIDE SEQUENCE [LARGE SCALE GENOMIC DNA]</scope>
    <source>
        <strain evidence="1">SCGC-AAA259A05</strain>
    </source>
</reference>
<comment type="caution">
    <text evidence="1">The sequence shown here is derived from an EMBL/GenBank/DDBJ whole genome shotgun (WGS) entry which is preliminary data.</text>
</comment>
<keyword evidence="2" id="KW-1185">Reference proteome</keyword>
<dbReference type="EMBL" id="LHXJ01000072">
    <property type="protein sequence ID" value="KXA89583.1"/>
    <property type="molecule type" value="Genomic_DNA"/>
</dbReference>